<dbReference type="Proteomes" id="UP000039865">
    <property type="component" value="Unassembled WGS sequence"/>
</dbReference>
<evidence type="ECO:0000313" key="2">
    <source>
        <dbReference type="Proteomes" id="UP000039865"/>
    </source>
</evidence>
<dbReference type="EMBL" id="CCKQ01016432">
    <property type="protein sequence ID" value="CDW88303.1"/>
    <property type="molecule type" value="Genomic_DNA"/>
</dbReference>
<sequence length="199" mass="22948">MLADSSYVLQKLPTSKDYKVAKLKSQNVFNILETVEYPGRIPTVFTETKILSTLQNEENNRTMIQCLQFNLTNIQRPELQQNLSIYITSTYDQCLLRYQPLNHSHAILKGVRADEIKIGDSTIIQLHSYSRDSKEIVFENIEKIEVAANTLKSVKTDKGYYITESLIISDQEMTCTQEFIIDILSEDSQNLTKRVKFLN</sequence>
<accession>A0A078B471</accession>
<evidence type="ECO:0000313" key="1">
    <source>
        <dbReference type="EMBL" id="CDW88303.1"/>
    </source>
</evidence>
<dbReference type="InParanoid" id="A0A078B471"/>
<keyword evidence="2" id="KW-1185">Reference proteome</keyword>
<name>A0A078B471_STYLE</name>
<protein>
    <submittedName>
        <fullName evidence="1">Uncharacterized protein</fullName>
    </submittedName>
</protein>
<dbReference type="AlphaFoldDB" id="A0A078B471"/>
<proteinExistence type="predicted"/>
<reference evidence="1 2" key="1">
    <citation type="submission" date="2014-06" db="EMBL/GenBank/DDBJ databases">
        <authorList>
            <person name="Swart Estienne"/>
        </authorList>
    </citation>
    <scope>NUCLEOTIDE SEQUENCE [LARGE SCALE GENOMIC DNA]</scope>
    <source>
        <strain evidence="1 2">130c</strain>
    </source>
</reference>
<organism evidence="1 2">
    <name type="scientific">Stylonychia lemnae</name>
    <name type="common">Ciliate</name>
    <dbReference type="NCBI Taxonomy" id="5949"/>
    <lineage>
        <taxon>Eukaryota</taxon>
        <taxon>Sar</taxon>
        <taxon>Alveolata</taxon>
        <taxon>Ciliophora</taxon>
        <taxon>Intramacronucleata</taxon>
        <taxon>Spirotrichea</taxon>
        <taxon>Stichotrichia</taxon>
        <taxon>Sporadotrichida</taxon>
        <taxon>Oxytrichidae</taxon>
        <taxon>Stylonychinae</taxon>
        <taxon>Stylonychia</taxon>
    </lineage>
</organism>
<gene>
    <name evidence="1" type="primary">Contig3075.g3287</name>
    <name evidence="1" type="ORF">STYLEM_17422</name>
</gene>